<feature type="compositionally biased region" description="Pro residues" evidence="1">
    <location>
        <begin position="260"/>
        <end position="273"/>
    </location>
</feature>
<reference evidence="2 3" key="1">
    <citation type="journal article" date="2019" name="Nat. Ecol. Evol.">
        <title>Megaphylogeny resolves global patterns of mushroom evolution.</title>
        <authorList>
            <person name="Varga T."/>
            <person name="Krizsan K."/>
            <person name="Foldi C."/>
            <person name="Dima B."/>
            <person name="Sanchez-Garcia M."/>
            <person name="Sanchez-Ramirez S."/>
            <person name="Szollosi G.J."/>
            <person name="Szarkandi J.G."/>
            <person name="Papp V."/>
            <person name="Albert L."/>
            <person name="Andreopoulos W."/>
            <person name="Angelini C."/>
            <person name="Antonin V."/>
            <person name="Barry K.W."/>
            <person name="Bougher N.L."/>
            <person name="Buchanan P."/>
            <person name="Buyck B."/>
            <person name="Bense V."/>
            <person name="Catcheside P."/>
            <person name="Chovatia M."/>
            <person name="Cooper J."/>
            <person name="Damon W."/>
            <person name="Desjardin D."/>
            <person name="Finy P."/>
            <person name="Geml J."/>
            <person name="Haridas S."/>
            <person name="Hughes K."/>
            <person name="Justo A."/>
            <person name="Karasinski D."/>
            <person name="Kautmanova I."/>
            <person name="Kiss B."/>
            <person name="Kocsube S."/>
            <person name="Kotiranta H."/>
            <person name="LaButti K.M."/>
            <person name="Lechner B.E."/>
            <person name="Liimatainen K."/>
            <person name="Lipzen A."/>
            <person name="Lukacs Z."/>
            <person name="Mihaltcheva S."/>
            <person name="Morgado L.N."/>
            <person name="Niskanen T."/>
            <person name="Noordeloos M.E."/>
            <person name="Ohm R.A."/>
            <person name="Ortiz-Santana B."/>
            <person name="Ovrebo C."/>
            <person name="Racz N."/>
            <person name="Riley R."/>
            <person name="Savchenko A."/>
            <person name="Shiryaev A."/>
            <person name="Soop K."/>
            <person name="Spirin V."/>
            <person name="Szebenyi C."/>
            <person name="Tomsovsky M."/>
            <person name="Tulloss R.E."/>
            <person name="Uehling J."/>
            <person name="Grigoriev I.V."/>
            <person name="Vagvolgyi C."/>
            <person name="Papp T."/>
            <person name="Martin F.M."/>
            <person name="Miettinen O."/>
            <person name="Hibbett D.S."/>
            <person name="Nagy L.G."/>
        </authorList>
    </citation>
    <scope>NUCLEOTIDE SEQUENCE [LARGE SCALE GENOMIC DNA]</scope>
    <source>
        <strain evidence="2 3">OMC1185</strain>
    </source>
</reference>
<dbReference type="OrthoDB" id="3051494at2759"/>
<feature type="compositionally biased region" description="Pro residues" evidence="1">
    <location>
        <begin position="138"/>
        <end position="165"/>
    </location>
</feature>
<feature type="compositionally biased region" description="Basic and acidic residues" evidence="1">
    <location>
        <begin position="446"/>
        <end position="461"/>
    </location>
</feature>
<protein>
    <submittedName>
        <fullName evidence="2">Uncharacterized protein</fullName>
    </submittedName>
</protein>
<feature type="region of interest" description="Disordered" evidence="1">
    <location>
        <begin position="105"/>
        <end position="165"/>
    </location>
</feature>
<organism evidence="2 3">
    <name type="scientific">Heliocybe sulcata</name>
    <dbReference type="NCBI Taxonomy" id="5364"/>
    <lineage>
        <taxon>Eukaryota</taxon>
        <taxon>Fungi</taxon>
        <taxon>Dikarya</taxon>
        <taxon>Basidiomycota</taxon>
        <taxon>Agaricomycotina</taxon>
        <taxon>Agaricomycetes</taxon>
        <taxon>Gloeophyllales</taxon>
        <taxon>Gloeophyllaceae</taxon>
        <taxon>Heliocybe</taxon>
    </lineage>
</organism>
<evidence type="ECO:0000256" key="1">
    <source>
        <dbReference type="SAM" id="MobiDB-lite"/>
    </source>
</evidence>
<feature type="region of interest" description="Disordered" evidence="1">
    <location>
        <begin position="438"/>
        <end position="462"/>
    </location>
</feature>
<evidence type="ECO:0000313" key="3">
    <source>
        <dbReference type="Proteomes" id="UP000305948"/>
    </source>
</evidence>
<proteinExistence type="predicted"/>
<accession>A0A5C3MJ54</accession>
<feature type="region of interest" description="Disordered" evidence="1">
    <location>
        <begin position="245"/>
        <end position="294"/>
    </location>
</feature>
<keyword evidence="3" id="KW-1185">Reference proteome</keyword>
<gene>
    <name evidence="2" type="ORF">OE88DRAFT_1740287</name>
</gene>
<dbReference type="EMBL" id="ML213543">
    <property type="protein sequence ID" value="TFK45429.1"/>
    <property type="molecule type" value="Genomic_DNA"/>
</dbReference>
<name>A0A5C3MJ54_9AGAM</name>
<sequence length="697" mass="77032">MVSTDDNSLIELRGAAFQWLGPGGRITIQGVEHEYADSDADDDSIDDTVVLRKSGYWKNHQQSMKSTVGHVAFVCRGARTAEHDGYYYQQCGHCGHFDWVAPPQDDIGGSDVHEDQPPTGYPSPPASMLQGPFAPLHPAMPPPPPSPPPPPPSLPPPPPSPSPVPLSPAPILSLSTASIPVSSTPHIAPKRICVLCKQATSPATCKRSLCKTCCLVQPMPCNYKNHQPVSVTPLSQSCEDPWKFNYPPPAHPPSASAAAPPQPLTSQPPPPITRPSSAEAQIDASPPPSTEVSLAKPKIYHKAAPSALCEDWDQHMNERDEQLALQKEKSEYERMVNNQVLIIFWGQENTCPKRIRVQDVKPWPTLDLKRRPDVLSEIGLTVDSPIEVYSVRSGQWYENIARWVFKVEKSEQHVLIRKSGVEECLQLSEYIAAEDGSKRRRGMKRPVHDVDGSASHHDYSPRVRYTLTPDGTSLQHVSPSHTTPQLYVQGTPFMPSSSGSPYTVSPLRRCFSSPGPSSGIRRPSEMPKGLFAELFDFGHGSQPITDLTGNYSMEEALELHAREAITSSASDQVPVPASPALEPHSYLDPYSHDPYAQYPLKTPSVSPGFPSVSQLLEQVHHRRQSLVNTPPIVNEDTRDELWKWNRVYVPEGSGTWPDGMYARDMGKAFHFIDKGNEAQFQAVFPGVKWPRTTFFQQ</sequence>
<dbReference type="AlphaFoldDB" id="A0A5C3MJ54"/>
<dbReference type="Proteomes" id="UP000305948">
    <property type="component" value="Unassembled WGS sequence"/>
</dbReference>
<evidence type="ECO:0000313" key="2">
    <source>
        <dbReference type="EMBL" id="TFK45429.1"/>
    </source>
</evidence>